<keyword evidence="4" id="KW-1185">Reference proteome</keyword>
<sequence length="134" mass="13964">MLFLRDMESAGSSAKKVSRQGGGAKAAKKPIKVVCISNPMKFKASASEFRALVQRLTGQDSDTANIMSKYHPTHDLDEPQDAASDQEDQAAPPPPPPDPASAAAAAGGGGAISICPLELLDGAFNTRLAEGFPW</sequence>
<dbReference type="EMBL" id="JANAVB010027195">
    <property type="protein sequence ID" value="KAJ6818613.1"/>
    <property type="molecule type" value="Genomic_DNA"/>
</dbReference>
<feature type="domain" description="VQ" evidence="2">
    <location>
        <begin position="36"/>
        <end position="62"/>
    </location>
</feature>
<dbReference type="Proteomes" id="UP001140949">
    <property type="component" value="Unassembled WGS sequence"/>
</dbReference>
<dbReference type="PANTHER" id="PTHR33624:SF2">
    <property type="entry name" value="SIGMA FACTOR BINDING PROTEIN 1, CHLOROPLASTIC"/>
    <property type="match status" value="1"/>
</dbReference>
<feature type="region of interest" description="Disordered" evidence="1">
    <location>
        <begin position="1"/>
        <end position="28"/>
    </location>
</feature>
<reference evidence="3" key="1">
    <citation type="journal article" date="2023" name="GigaByte">
        <title>Genome assembly of the bearded iris, Iris pallida Lam.</title>
        <authorList>
            <person name="Bruccoleri R.E."/>
            <person name="Oakeley E.J."/>
            <person name="Faust A.M.E."/>
            <person name="Altorfer M."/>
            <person name="Dessus-Babus S."/>
            <person name="Burckhardt D."/>
            <person name="Oertli M."/>
            <person name="Naumann U."/>
            <person name="Petersen F."/>
            <person name="Wong J."/>
        </authorList>
    </citation>
    <scope>NUCLEOTIDE SEQUENCE</scope>
    <source>
        <strain evidence="3">GSM-AAB239-AS_SAM_17_03QT</strain>
    </source>
</reference>
<dbReference type="AlphaFoldDB" id="A0AAX6FQN1"/>
<gene>
    <name evidence="3" type="ORF">M6B38_406755</name>
</gene>
<name>A0AAX6FQN1_IRIPA</name>
<protein>
    <submittedName>
        <fullName evidence="3">Circumsporozoite protein</fullName>
    </submittedName>
</protein>
<proteinExistence type="predicted"/>
<evidence type="ECO:0000259" key="2">
    <source>
        <dbReference type="Pfam" id="PF05678"/>
    </source>
</evidence>
<feature type="region of interest" description="Disordered" evidence="1">
    <location>
        <begin position="58"/>
        <end position="107"/>
    </location>
</feature>
<evidence type="ECO:0000313" key="4">
    <source>
        <dbReference type="Proteomes" id="UP001140949"/>
    </source>
</evidence>
<dbReference type="InterPro" id="IPR039335">
    <property type="entry name" value="SIB1/2"/>
</dbReference>
<comment type="caution">
    <text evidence="3">The sequence shown here is derived from an EMBL/GenBank/DDBJ whole genome shotgun (WGS) entry which is preliminary data.</text>
</comment>
<organism evidence="3 4">
    <name type="scientific">Iris pallida</name>
    <name type="common">Sweet iris</name>
    <dbReference type="NCBI Taxonomy" id="29817"/>
    <lineage>
        <taxon>Eukaryota</taxon>
        <taxon>Viridiplantae</taxon>
        <taxon>Streptophyta</taxon>
        <taxon>Embryophyta</taxon>
        <taxon>Tracheophyta</taxon>
        <taxon>Spermatophyta</taxon>
        <taxon>Magnoliopsida</taxon>
        <taxon>Liliopsida</taxon>
        <taxon>Asparagales</taxon>
        <taxon>Iridaceae</taxon>
        <taxon>Iridoideae</taxon>
        <taxon>Irideae</taxon>
        <taxon>Iris</taxon>
    </lineage>
</organism>
<dbReference type="Pfam" id="PF05678">
    <property type="entry name" value="VQ"/>
    <property type="match status" value="1"/>
</dbReference>
<dbReference type="PANTHER" id="PTHR33624">
    <property type="entry name" value="SIGMA FACTOR BINDING PROTEIN 1, CHLOROPLASTIC"/>
    <property type="match status" value="1"/>
</dbReference>
<reference evidence="3" key="2">
    <citation type="submission" date="2023-04" db="EMBL/GenBank/DDBJ databases">
        <authorList>
            <person name="Bruccoleri R.E."/>
            <person name="Oakeley E.J."/>
            <person name="Faust A.-M."/>
            <person name="Dessus-Babus S."/>
            <person name="Altorfer M."/>
            <person name="Burckhardt D."/>
            <person name="Oertli M."/>
            <person name="Naumann U."/>
            <person name="Petersen F."/>
            <person name="Wong J."/>
        </authorList>
    </citation>
    <scope>NUCLEOTIDE SEQUENCE</scope>
    <source>
        <strain evidence="3">GSM-AAB239-AS_SAM_17_03QT</strain>
        <tissue evidence="3">Leaf</tissue>
    </source>
</reference>
<feature type="compositionally biased region" description="Acidic residues" evidence="1">
    <location>
        <begin position="78"/>
        <end position="88"/>
    </location>
</feature>
<evidence type="ECO:0000313" key="3">
    <source>
        <dbReference type="EMBL" id="KAJ6818613.1"/>
    </source>
</evidence>
<evidence type="ECO:0000256" key="1">
    <source>
        <dbReference type="SAM" id="MobiDB-lite"/>
    </source>
</evidence>
<accession>A0AAX6FQN1</accession>
<dbReference type="InterPro" id="IPR008889">
    <property type="entry name" value="VQ"/>
</dbReference>